<dbReference type="Proteomes" id="UP001596516">
    <property type="component" value="Unassembled WGS sequence"/>
</dbReference>
<keyword evidence="2" id="KW-1185">Reference proteome</keyword>
<sequence length="124" mass="13692">MDGMIVFGMDPEFSRFGYVECARMAVVFPRCPGTTGSKTCPRFLAEAPSRGFWRPVAQNPFLLGISDQESTVRSNEARDGAFVFPVDQWGPSARLPEVIHAHRQMSIGMGKGCFVASWLDRCSA</sequence>
<accession>A0ABW2UIJ3</accession>
<evidence type="ECO:0000313" key="2">
    <source>
        <dbReference type="Proteomes" id="UP001596516"/>
    </source>
</evidence>
<organism evidence="1 2">
    <name type="scientific">Plastorhodobacter daqingensis</name>
    <dbReference type="NCBI Taxonomy" id="1387281"/>
    <lineage>
        <taxon>Bacteria</taxon>
        <taxon>Pseudomonadati</taxon>
        <taxon>Pseudomonadota</taxon>
        <taxon>Alphaproteobacteria</taxon>
        <taxon>Rhodobacterales</taxon>
        <taxon>Paracoccaceae</taxon>
        <taxon>Plastorhodobacter</taxon>
    </lineage>
</organism>
<evidence type="ECO:0000313" key="1">
    <source>
        <dbReference type="EMBL" id="MFC7703405.1"/>
    </source>
</evidence>
<dbReference type="EMBL" id="JBHTFQ010000002">
    <property type="protein sequence ID" value="MFC7703405.1"/>
    <property type="molecule type" value="Genomic_DNA"/>
</dbReference>
<dbReference type="RefSeq" id="WP_377399641.1">
    <property type="nucleotide sequence ID" value="NZ_JBHTFQ010000002.1"/>
</dbReference>
<comment type="caution">
    <text evidence="1">The sequence shown here is derived from an EMBL/GenBank/DDBJ whole genome shotgun (WGS) entry which is preliminary data.</text>
</comment>
<name>A0ABW2UIJ3_9RHOB</name>
<protein>
    <submittedName>
        <fullName evidence="1">Uncharacterized protein</fullName>
    </submittedName>
</protein>
<reference evidence="2" key="1">
    <citation type="journal article" date="2019" name="Int. J. Syst. Evol. Microbiol.">
        <title>The Global Catalogue of Microorganisms (GCM) 10K type strain sequencing project: providing services to taxonomists for standard genome sequencing and annotation.</title>
        <authorList>
            <consortium name="The Broad Institute Genomics Platform"/>
            <consortium name="The Broad Institute Genome Sequencing Center for Infectious Disease"/>
            <person name="Wu L."/>
            <person name="Ma J."/>
        </authorList>
    </citation>
    <scope>NUCLEOTIDE SEQUENCE [LARGE SCALE GENOMIC DNA]</scope>
    <source>
        <strain evidence="2">CGMCC 1.12750</strain>
    </source>
</reference>
<proteinExistence type="predicted"/>
<gene>
    <name evidence="1" type="ORF">ACFQXB_04255</name>
</gene>